<dbReference type="Gene3D" id="1.20.1070.10">
    <property type="entry name" value="Rhodopsin 7-helix transmembrane proteins"/>
    <property type="match status" value="1"/>
</dbReference>
<feature type="region of interest" description="Disordered" evidence="1">
    <location>
        <begin position="182"/>
        <end position="201"/>
    </location>
</feature>
<feature type="compositionally biased region" description="Basic residues" evidence="1">
    <location>
        <begin position="159"/>
        <end position="169"/>
    </location>
</feature>
<accession>A0A914UUA3</accession>
<organism evidence="2 3">
    <name type="scientific">Plectus sambesii</name>
    <dbReference type="NCBI Taxonomy" id="2011161"/>
    <lineage>
        <taxon>Eukaryota</taxon>
        <taxon>Metazoa</taxon>
        <taxon>Ecdysozoa</taxon>
        <taxon>Nematoda</taxon>
        <taxon>Chromadorea</taxon>
        <taxon>Plectida</taxon>
        <taxon>Plectina</taxon>
        <taxon>Plectoidea</taxon>
        <taxon>Plectidae</taxon>
        <taxon>Plectus</taxon>
    </lineage>
</organism>
<evidence type="ECO:0000256" key="1">
    <source>
        <dbReference type="SAM" id="MobiDB-lite"/>
    </source>
</evidence>
<feature type="compositionally biased region" description="Low complexity" evidence="1">
    <location>
        <begin position="182"/>
        <end position="195"/>
    </location>
</feature>
<name>A0A914UUA3_9BILA</name>
<keyword evidence="2" id="KW-1185">Reference proteome</keyword>
<sequence>MMGTLEKWNEQPTRSLPPSLLSAAAADSRSRSHRDAFAAPFNSHFRLTLRHGAVFCTSTHSQQSRLSPPIPSLPTRMRRTALHDFSCRSCVPPLALDVASWLGYCNSMINPIIYSFTVKEFKKSALRMVLPLWQLLSRCVPCVPPPPEHFSSRMSRTGQRVRGKSKNRARSIELKSRAAAAAAANRRQNSNNRRLAASKRRQTEPAVFAAIDDDESEEVCCDGLVVEHHSEALGNGTAGGNRVASSNDSHYSLRLYCVTQEASC</sequence>
<feature type="region of interest" description="Disordered" evidence="1">
    <location>
        <begin position="148"/>
        <end position="171"/>
    </location>
</feature>
<evidence type="ECO:0000313" key="2">
    <source>
        <dbReference type="Proteomes" id="UP000887566"/>
    </source>
</evidence>
<protein>
    <submittedName>
        <fullName evidence="3">Uncharacterized protein</fullName>
    </submittedName>
</protein>
<proteinExistence type="predicted"/>
<evidence type="ECO:0000313" key="3">
    <source>
        <dbReference type="WBParaSite" id="PSAMB.scaffold1268size33587.g12077.t1"/>
    </source>
</evidence>
<dbReference type="Proteomes" id="UP000887566">
    <property type="component" value="Unplaced"/>
</dbReference>
<dbReference type="SUPFAM" id="SSF81321">
    <property type="entry name" value="Family A G protein-coupled receptor-like"/>
    <property type="match status" value="1"/>
</dbReference>
<reference evidence="3" key="1">
    <citation type="submission" date="2022-11" db="UniProtKB">
        <authorList>
            <consortium name="WormBaseParasite"/>
        </authorList>
    </citation>
    <scope>IDENTIFICATION</scope>
</reference>
<dbReference type="WBParaSite" id="PSAMB.scaffold1268size33587.g12077.t1">
    <property type="protein sequence ID" value="PSAMB.scaffold1268size33587.g12077.t1"/>
    <property type="gene ID" value="PSAMB.scaffold1268size33587.g12077"/>
</dbReference>
<dbReference type="AlphaFoldDB" id="A0A914UUA3"/>